<name>A0A9J5XGZ8_SOLCO</name>
<evidence type="ECO:0000313" key="2">
    <source>
        <dbReference type="Proteomes" id="UP000824120"/>
    </source>
</evidence>
<organism evidence="1 2">
    <name type="scientific">Solanum commersonii</name>
    <name type="common">Commerson's wild potato</name>
    <name type="synonym">Commerson's nightshade</name>
    <dbReference type="NCBI Taxonomy" id="4109"/>
    <lineage>
        <taxon>Eukaryota</taxon>
        <taxon>Viridiplantae</taxon>
        <taxon>Streptophyta</taxon>
        <taxon>Embryophyta</taxon>
        <taxon>Tracheophyta</taxon>
        <taxon>Spermatophyta</taxon>
        <taxon>Magnoliopsida</taxon>
        <taxon>eudicotyledons</taxon>
        <taxon>Gunneridae</taxon>
        <taxon>Pentapetalae</taxon>
        <taxon>asterids</taxon>
        <taxon>lamiids</taxon>
        <taxon>Solanales</taxon>
        <taxon>Solanaceae</taxon>
        <taxon>Solanoideae</taxon>
        <taxon>Solaneae</taxon>
        <taxon>Solanum</taxon>
    </lineage>
</organism>
<comment type="caution">
    <text evidence="1">The sequence shown here is derived from an EMBL/GenBank/DDBJ whole genome shotgun (WGS) entry which is preliminary data.</text>
</comment>
<keyword evidence="2" id="KW-1185">Reference proteome</keyword>
<sequence length="67" mass="7575">MEGKQNTLLINQKGIKNALDQFCYEPFIQHQLCLLSTVEKEAIAQLDLHLIILCTSISHDAICTVFD</sequence>
<proteinExistence type="predicted"/>
<dbReference type="Proteomes" id="UP000824120">
    <property type="component" value="Chromosome 9"/>
</dbReference>
<dbReference type="AlphaFoldDB" id="A0A9J5XGZ8"/>
<accession>A0A9J5XGZ8</accession>
<gene>
    <name evidence="1" type="ORF">H5410_047399</name>
</gene>
<reference evidence="1 2" key="1">
    <citation type="submission" date="2020-09" db="EMBL/GenBank/DDBJ databases">
        <title>De no assembly of potato wild relative species, Solanum commersonii.</title>
        <authorList>
            <person name="Cho K."/>
        </authorList>
    </citation>
    <scope>NUCLEOTIDE SEQUENCE [LARGE SCALE GENOMIC DNA]</scope>
    <source>
        <strain evidence="1">LZ3.2</strain>
        <tissue evidence="1">Leaf</tissue>
    </source>
</reference>
<evidence type="ECO:0000313" key="1">
    <source>
        <dbReference type="EMBL" id="KAG5586965.1"/>
    </source>
</evidence>
<dbReference type="EMBL" id="JACXVP010000009">
    <property type="protein sequence ID" value="KAG5586965.1"/>
    <property type="molecule type" value="Genomic_DNA"/>
</dbReference>
<protein>
    <submittedName>
        <fullName evidence="1">Uncharacterized protein</fullName>
    </submittedName>
</protein>